<accession>A0ABT1H2Q7</accession>
<dbReference type="SUPFAM" id="SSF159245">
    <property type="entry name" value="AttH-like"/>
    <property type="match status" value="1"/>
</dbReference>
<name>A0ABT1H2Q7_9NOCA</name>
<sequence>MIGPLDEYPVHQAPLPIALPATTDRNFYDRCYFNAHDSSGEIFVVMGLGYYPVLGVTDAFVLVHRGDEQTAVHVSDGFRHDRLRQGVGPFALDVVEPLRSVRVRLDPTEGIALDATFTGSFDVVEEQRHVLRAGSRTTLDAQRFAQVGTWTGTLEIDDARIEFDPSTWVGTRDRSWGIRPIGEPEPAGRPSDPPFEGMWWVYLPVAFDDFGVVMVIQEEPDGSRTLDDAVRIWADGRREQLRSPEIAITYRDGARIPESAVVTTRSGSAEIRVDVTSLLPTALHIGGGYGGDPDWTHGLWCGEGFVERRTYDLTDPGVAGRIPFGVSDHVPSVTWTENGTTRRGVGMFEHACLGRHDPSGFSGWV</sequence>
<gene>
    <name evidence="1" type="ORF">LX12_002439</name>
</gene>
<reference evidence="1 2" key="1">
    <citation type="submission" date="2022-06" db="EMBL/GenBank/DDBJ databases">
        <title>Genomic Encyclopedia of Archaeal and Bacterial Type Strains, Phase II (KMG-II): from individual species to whole genera.</title>
        <authorList>
            <person name="Goeker M."/>
        </authorList>
    </citation>
    <scope>NUCLEOTIDE SEQUENCE [LARGE SCALE GENOMIC DNA]</scope>
    <source>
        <strain evidence="1 2">DSM 45037</strain>
    </source>
</reference>
<evidence type="ECO:0000313" key="1">
    <source>
        <dbReference type="EMBL" id="MCP2161244.1"/>
    </source>
</evidence>
<proteinExistence type="predicted"/>
<evidence type="ECO:0000313" key="2">
    <source>
        <dbReference type="Proteomes" id="UP001205740"/>
    </source>
</evidence>
<dbReference type="RefSeq" id="WP_253654822.1">
    <property type="nucleotide sequence ID" value="NZ_BAAAOE010000002.1"/>
</dbReference>
<protein>
    <submittedName>
        <fullName evidence="1">Uncharacterized protein</fullName>
    </submittedName>
</protein>
<dbReference type="Proteomes" id="UP001205740">
    <property type="component" value="Unassembled WGS sequence"/>
</dbReference>
<dbReference type="EMBL" id="JAMTCG010000004">
    <property type="protein sequence ID" value="MCP2161244.1"/>
    <property type="molecule type" value="Genomic_DNA"/>
</dbReference>
<keyword evidence="2" id="KW-1185">Reference proteome</keyword>
<comment type="caution">
    <text evidence="1">The sequence shown here is derived from an EMBL/GenBank/DDBJ whole genome shotgun (WGS) entry which is preliminary data.</text>
</comment>
<organism evidence="1 2">
    <name type="scientific">Williamsia serinedens</name>
    <dbReference type="NCBI Taxonomy" id="391736"/>
    <lineage>
        <taxon>Bacteria</taxon>
        <taxon>Bacillati</taxon>
        <taxon>Actinomycetota</taxon>
        <taxon>Actinomycetes</taxon>
        <taxon>Mycobacteriales</taxon>
        <taxon>Nocardiaceae</taxon>
        <taxon>Williamsia</taxon>
    </lineage>
</organism>